<dbReference type="Pfam" id="PF00571">
    <property type="entry name" value="CBS"/>
    <property type="match status" value="1"/>
</dbReference>
<proteinExistence type="predicted"/>
<sequence>MQARYPSLELKRLSGPVSFFTPSQALPAEVSLESPAIFCMTDLRVVPALTIEPQVSIDWALGRMIDAGVRLLLVINPDWQILGLITSHDIQGEKPLRLEHELSLKYAEIRVRDVMTPVELLDVIPIQDVLQANVGHVVSTLRMTGRHHALVTDTLPEGREAIRGIFSATTISRQLGWEIQPTHQASSFAELELALNH</sequence>
<keyword evidence="1" id="KW-0129">CBS domain</keyword>
<evidence type="ECO:0000313" key="3">
    <source>
        <dbReference type="EMBL" id="BAZ95109.1"/>
    </source>
</evidence>
<feature type="domain" description="CBS" evidence="2">
    <location>
        <begin position="40"/>
        <end position="102"/>
    </location>
</feature>
<dbReference type="RefSeq" id="WP_096367131.1">
    <property type="nucleotide sequence ID" value="NZ_AP018052.1"/>
</dbReference>
<dbReference type="Gene3D" id="3.10.580.10">
    <property type="entry name" value="CBS-domain"/>
    <property type="match status" value="1"/>
</dbReference>
<keyword evidence="4" id="KW-1185">Reference proteome</keyword>
<dbReference type="KEGG" id="ttc:FOKN1_2744"/>
<reference evidence="3 4" key="1">
    <citation type="submission" date="2017-05" db="EMBL/GenBank/DDBJ databases">
        <title>Thiocyanate degradation by Thiohalobacter thiocyanaticus FOKN1.</title>
        <authorList>
            <person name="Oshiki M."/>
            <person name="Fukushima T."/>
            <person name="Kawano S."/>
            <person name="Nakagawa J."/>
        </authorList>
    </citation>
    <scope>NUCLEOTIDE SEQUENCE [LARGE SCALE GENOMIC DNA]</scope>
    <source>
        <strain evidence="3 4">FOKN1</strain>
    </source>
</reference>
<evidence type="ECO:0000256" key="1">
    <source>
        <dbReference type="PROSITE-ProRule" id="PRU00703"/>
    </source>
</evidence>
<dbReference type="AlphaFoldDB" id="A0A1Z4VU25"/>
<protein>
    <submittedName>
        <fullName evidence="3">Signal transduction protein</fullName>
    </submittedName>
</protein>
<accession>A0A1Z4VU25</accession>
<dbReference type="InterPro" id="IPR046342">
    <property type="entry name" value="CBS_dom_sf"/>
</dbReference>
<evidence type="ECO:0000259" key="2">
    <source>
        <dbReference type="PROSITE" id="PS51371"/>
    </source>
</evidence>
<dbReference type="Proteomes" id="UP000218765">
    <property type="component" value="Chromosome"/>
</dbReference>
<dbReference type="OrthoDB" id="5295117at2"/>
<dbReference type="PROSITE" id="PS51371">
    <property type="entry name" value="CBS"/>
    <property type="match status" value="1"/>
</dbReference>
<organism evidence="3 4">
    <name type="scientific">Thiohalobacter thiocyanaticus</name>
    <dbReference type="NCBI Taxonomy" id="585455"/>
    <lineage>
        <taxon>Bacteria</taxon>
        <taxon>Pseudomonadati</taxon>
        <taxon>Pseudomonadota</taxon>
        <taxon>Gammaproteobacteria</taxon>
        <taxon>Thiohalobacterales</taxon>
        <taxon>Thiohalobacteraceae</taxon>
        <taxon>Thiohalobacter</taxon>
    </lineage>
</organism>
<dbReference type="EMBL" id="AP018052">
    <property type="protein sequence ID" value="BAZ95109.1"/>
    <property type="molecule type" value="Genomic_DNA"/>
</dbReference>
<evidence type="ECO:0000313" key="4">
    <source>
        <dbReference type="Proteomes" id="UP000218765"/>
    </source>
</evidence>
<dbReference type="SUPFAM" id="SSF54631">
    <property type="entry name" value="CBS-domain pair"/>
    <property type="match status" value="1"/>
</dbReference>
<dbReference type="InterPro" id="IPR000644">
    <property type="entry name" value="CBS_dom"/>
</dbReference>
<gene>
    <name evidence="3" type="ORF">FOKN1_2744</name>
</gene>
<name>A0A1Z4VU25_9GAMM</name>